<dbReference type="AlphaFoldDB" id="A0A6A6E552"/>
<dbReference type="PROSITE" id="PS50005">
    <property type="entry name" value="TPR"/>
    <property type="match status" value="1"/>
</dbReference>
<evidence type="ECO:0000313" key="4">
    <source>
        <dbReference type="Proteomes" id="UP000800200"/>
    </source>
</evidence>
<evidence type="ECO:0000313" key="3">
    <source>
        <dbReference type="EMBL" id="KAF2184996.1"/>
    </source>
</evidence>
<dbReference type="Proteomes" id="UP000800200">
    <property type="component" value="Unassembled WGS sequence"/>
</dbReference>
<organism evidence="3 4">
    <name type="scientific">Zopfia rhizophila CBS 207.26</name>
    <dbReference type="NCBI Taxonomy" id="1314779"/>
    <lineage>
        <taxon>Eukaryota</taxon>
        <taxon>Fungi</taxon>
        <taxon>Dikarya</taxon>
        <taxon>Ascomycota</taxon>
        <taxon>Pezizomycotina</taxon>
        <taxon>Dothideomycetes</taxon>
        <taxon>Dothideomycetes incertae sedis</taxon>
        <taxon>Zopfiaceae</taxon>
        <taxon>Zopfia</taxon>
    </lineage>
</organism>
<keyword evidence="1" id="KW-0802">TPR repeat</keyword>
<dbReference type="PANTHER" id="PTHR46082:SF6">
    <property type="entry name" value="AAA+ ATPASE DOMAIN-CONTAINING PROTEIN-RELATED"/>
    <property type="match status" value="1"/>
</dbReference>
<name>A0A6A6E552_9PEZI</name>
<proteinExistence type="predicted"/>
<evidence type="ECO:0000256" key="1">
    <source>
        <dbReference type="PROSITE-ProRule" id="PRU00339"/>
    </source>
</evidence>
<protein>
    <submittedName>
        <fullName evidence="3">TPR-like protein</fullName>
    </submittedName>
</protein>
<accession>A0A6A6E552</accession>
<feature type="region of interest" description="Disordered" evidence="2">
    <location>
        <begin position="592"/>
        <end position="630"/>
    </location>
</feature>
<feature type="repeat" description="TPR" evidence="1">
    <location>
        <begin position="277"/>
        <end position="310"/>
    </location>
</feature>
<dbReference type="Pfam" id="PF13424">
    <property type="entry name" value="TPR_12"/>
    <property type="match status" value="3"/>
</dbReference>
<dbReference type="InterPro" id="IPR053137">
    <property type="entry name" value="NLR-like"/>
</dbReference>
<reference evidence="3" key="1">
    <citation type="journal article" date="2020" name="Stud. Mycol.">
        <title>101 Dothideomycetes genomes: a test case for predicting lifestyles and emergence of pathogens.</title>
        <authorList>
            <person name="Haridas S."/>
            <person name="Albert R."/>
            <person name="Binder M."/>
            <person name="Bloem J."/>
            <person name="Labutti K."/>
            <person name="Salamov A."/>
            <person name="Andreopoulos B."/>
            <person name="Baker S."/>
            <person name="Barry K."/>
            <person name="Bills G."/>
            <person name="Bluhm B."/>
            <person name="Cannon C."/>
            <person name="Castanera R."/>
            <person name="Culley D."/>
            <person name="Daum C."/>
            <person name="Ezra D."/>
            <person name="Gonzalez J."/>
            <person name="Henrissat B."/>
            <person name="Kuo A."/>
            <person name="Liang C."/>
            <person name="Lipzen A."/>
            <person name="Lutzoni F."/>
            <person name="Magnuson J."/>
            <person name="Mondo S."/>
            <person name="Nolan M."/>
            <person name="Ohm R."/>
            <person name="Pangilinan J."/>
            <person name="Park H.-J."/>
            <person name="Ramirez L."/>
            <person name="Alfaro M."/>
            <person name="Sun H."/>
            <person name="Tritt A."/>
            <person name="Yoshinaga Y."/>
            <person name="Zwiers L.-H."/>
            <person name="Turgeon B."/>
            <person name="Goodwin S."/>
            <person name="Spatafora J."/>
            <person name="Crous P."/>
            <person name="Grigoriev I."/>
        </authorList>
    </citation>
    <scope>NUCLEOTIDE SEQUENCE</scope>
    <source>
        <strain evidence="3">CBS 207.26</strain>
    </source>
</reference>
<feature type="compositionally biased region" description="Basic residues" evidence="2">
    <location>
        <begin position="609"/>
        <end position="630"/>
    </location>
</feature>
<dbReference type="EMBL" id="ML994635">
    <property type="protein sequence ID" value="KAF2184996.1"/>
    <property type="molecule type" value="Genomic_DNA"/>
</dbReference>
<gene>
    <name evidence="3" type="ORF">K469DRAFT_168255</name>
</gene>
<dbReference type="OrthoDB" id="1658288at2759"/>
<dbReference type="InterPro" id="IPR011990">
    <property type="entry name" value="TPR-like_helical_dom_sf"/>
</dbReference>
<dbReference type="InterPro" id="IPR019734">
    <property type="entry name" value="TPR_rpt"/>
</dbReference>
<keyword evidence="4" id="KW-1185">Reference proteome</keyword>
<evidence type="ECO:0000256" key="2">
    <source>
        <dbReference type="SAM" id="MobiDB-lite"/>
    </source>
</evidence>
<dbReference type="SMART" id="SM00028">
    <property type="entry name" value="TPR"/>
    <property type="match status" value="8"/>
</dbReference>
<dbReference type="PANTHER" id="PTHR46082">
    <property type="entry name" value="ATP/GTP-BINDING PROTEIN-RELATED"/>
    <property type="match status" value="1"/>
</dbReference>
<dbReference type="Gene3D" id="1.25.40.10">
    <property type="entry name" value="Tetratricopeptide repeat domain"/>
    <property type="match status" value="2"/>
</dbReference>
<sequence>MLSKRGNDSRSMALVDYLPNSYTGSIVFTTRTRKAAISLAKNNIIQVNKMSRDNVMEVLRKTLLQTDLLSDESTVTRFLDILDYLPLAIIQAVSYINKNNISIAEYIELCESSEEDIIEVLSEDFEDEGRYKDMKNPVVATWLISFIQICWQDKLAGEYLSFMACLVRQNIPRSLLPVAPSKKRAIDVIGTLTAYSFITKHKSDDLFDMHRLVHMAMRNWLKQENKWRSWNQKALQQMNVIFPWPRHENRAVWMKYLPHAQTIITSIDLLGGVELPSTLLYNLAECSRITGNYSKAEQLFRQTLQLLENVLGKEHPDTLMSMTGLAISLRQQGKFAEAEAMDRQTLQLKEKVLGKEHPDTLMGMTGLASSLRQQGKFAEAEAMDRQALQLKEKVLGKEHPNTLMDMTGLASSLRQQGKFAEAEAMDRQALQLKEKVLGKKHPNTLMSMNNVAVSLQQQGKFAEAEAMDRQTLQLKKKVLGKEHPDTLMSMNNVAVSLRQQGKFAEAEAMDRQTLQFREKMLGKEHPDTLMTMNNVAVSLRQQGKFAEAEAMYRQTLQLKEKVLGKEHPDTLMSMNNVAVSFRQQGKFAEAEAMDRQTLQLREQPDTPGSKKRNREHKVPQRQRKSARIKG</sequence>
<dbReference type="Pfam" id="PF13374">
    <property type="entry name" value="TPR_10"/>
    <property type="match status" value="1"/>
</dbReference>
<dbReference type="SUPFAM" id="SSF48452">
    <property type="entry name" value="TPR-like"/>
    <property type="match status" value="3"/>
</dbReference>